<comment type="function">
    <text evidence="10">Site-specific tyrosine recombinase, which acts by catalyzing the cutting and rejoining of the recombining DNA molecules. The XerC-XerD complex is essential to convert dimers of the bacterial chromosome into monomers to permit their segregation at cell division. It also contributes to the segregational stability of plasmids.</text>
</comment>
<keyword evidence="4 10" id="KW-0132">Cell division</keyword>
<evidence type="ECO:0000259" key="11">
    <source>
        <dbReference type="PROSITE" id="PS51898"/>
    </source>
</evidence>
<dbReference type="InterPro" id="IPR013762">
    <property type="entry name" value="Integrase-like_cat_sf"/>
</dbReference>
<dbReference type="eggNOG" id="COG4974">
    <property type="taxonomic scope" value="Bacteria"/>
</dbReference>
<evidence type="ECO:0000259" key="12">
    <source>
        <dbReference type="PROSITE" id="PS51900"/>
    </source>
</evidence>
<dbReference type="OrthoDB" id="9801717at2"/>
<dbReference type="EMBL" id="CP001721">
    <property type="protein sequence ID" value="ACV51133.1"/>
    <property type="molecule type" value="Genomic_DNA"/>
</dbReference>
<dbReference type="GO" id="GO:0051301">
    <property type="term" value="P:cell division"/>
    <property type="evidence" value="ECO:0007669"/>
    <property type="project" value="UniProtKB-KW"/>
</dbReference>
<dbReference type="Gene3D" id="1.10.443.10">
    <property type="entry name" value="Intergrase catalytic core"/>
    <property type="match status" value="1"/>
</dbReference>
<dbReference type="Pfam" id="PF00589">
    <property type="entry name" value="Phage_integrase"/>
    <property type="match status" value="1"/>
</dbReference>
<keyword evidence="5 10" id="KW-0159">Chromosome partition</keyword>
<keyword evidence="8 10" id="KW-0233">DNA recombination</keyword>
<evidence type="ECO:0000256" key="1">
    <source>
        <dbReference type="ARBA" id="ARBA00004496"/>
    </source>
</evidence>
<evidence type="ECO:0000256" key="8">
    <source>
        <dbReference type="ARBA" id="ARBA00023172"/>
    </source>
</evidence>
<feature type="active site" evidence="10">
    <location>
        <position position="175"/>
    </location>
</feature>
<dbReference type="NCBIfam" id="TIGR02225">
    <property type="entry name" value="recomb_XerD"/>
    <property type="match status" value="1"/>
</dbReference>
<keyword evidence="6 10" id="KW-0229">DNA integration</keyword>
<dbReference type="PANTHER" id="PTHR30349:SF77">
    <property type="entry name" value="TYROSINE RECOMBINASE XERC"/>
    <property type="match status" value="1"/>
</dbReference>
<keyword evidence="14" id="KW-1185">Reference proteome</keyword>
<keyword evidence="3 10" id="KW-0963">Cytoplasm</keyword>
<dbReference type="GO" id="GO:0003677">
    <property type="term" value="F:DNA binding"/>
    <property type="evidence" value="ECO:0007669"/>
    <property type="project" value="UniProtKB-UniRule"/>
</dbReference>
<comment type="subcellular location">
    <subcellularLocation>
        <location evidence="1 10">Cytoplasm</location>
    </subcellularLocation>
</comment>
<evidence type="ECO:0000256" key="4">
    <source>
        <dbReference type="ARBA" id="ARBA00022618"/>
    </source>
</evidence>
<dbReference type="Gene3D" id="1.10.150.130">
    <property type="match status" value="1"/>
</dbReference>
<dbReference type="InterPro" id="IPR023009">
    <property type="entry name" value="Tyrosine_recombinase_XerC/XerD"/>
</dbReference>
<dbReference type="AlphaFoldDB" id="C8WAJ5"/>
<dbReference type="InterPro" id="IPR002104">
    <property type="entry name" value="Integrase_catalytic"/>
</dbReference>
<protein>
    <recommendedName>
        <fullName evidence="10">Tyrosine recombinase XerC</fullName>
    </recommendedName>
</protein>
<evidence type="ECO:0000256" key="7">
    <source>
        <dbReference type="ARBA" id="ARBA00023125"/>
    </source>
</evidence>
<dbReference type="InterPro" id="IPR004107">
    <property type="entry name" value="Integrase_SAM-like_N"/>
</dbReference>
<feature type="domain" description="Core-binding (CB)" evidence="12">
    <location>
        <begin position="5"/>
        <end position="90"/>
    </location>
</feature>
<dbReference type="HAMAP" id="MF_01808">
    <property type="entry name" value="Recomb_XerC_XerD"/>
    <property type="match status" value="1"/>
</dbReference>
<feature type="active site" evidence="10">
    <location>
        <position position="250"/>
    </location>
</feature>
<feature type="active site" description="O-(3'-phospho-DNA)-tyrosine intermediate" evidence="10">
    <location>
        <position position="285"/>
    </location>
</feature>
<dbReference type="Proteomes" id="UP000000960">
    <property type="component" value="Chromosome"/>
</dbReference>
<proteinExistence type="inferred from homology"/>
<comment type="similarity">
    <text evidence="2">Belongs to the 'phage' integrase family. XerD subfamily.</text>
</comment>
<dbReference type="KEGG" id="apv:Apar_0704"/>
<evidence type="ECO:0000256" key="5">
    <source>
        <dbReference type="ARBA" id="ARBA00022829"/>
    </source>
</evidence>
<comment type="subunit">
    <text evidence="10">Forms a cyclic heterotetrameric complex composed of two molecules of XerC and two molecules of XerD.</text>
</comment>
<dbReference type="NCBIfam" id="NF001399">
    <property type="entry name" value="PRK00283.1"/>
    <property type="match status" value="1"/>
</dbReference>
<evidence type="ECO:0000256" key="10">
    <source>
        <dbReference type="HAMAP-Rule" id="MF_01808"/>
    </source>
</evidence>
<keyword evidence="7 10" id="KW-0238">DNA-binding</keyword>
<comment type="similarity">
    <text evidence="10">Belongs to the 'phage' integrase family. XerC subfamily.</text>
</comment>
<name>C8WAJ5_LANP1</name>
<dbReference type="HOGENOM" id="CLU_027562_9_6_11"/>
<dbReference type="Pfam" id="PF02899">
    <property type="entry name" value="Phage_int_SAM_1"/>
    <property type="match status" value="1"/>
</dbReference>
<dbReference type="GO" id="GO:0005737">
    <property type="term" value="C:cytoplasm"/>
    <property type="evidence" value="ECO:0007669"/>
    <property type="project" value="UniProtKB-SubCell"/>
</dbReference>
<dbReference type="NCBIfam" id="NF040815">
    <property type="entry name" value="recomb_XerA_Arch"/>
    <property type="match status" value="1"/>
</dbReference>
<dbReference type="InterPro" id="IPR010998">
    <property type="entry name" value="Integrase_recombinase_N"/>
</dbReference>
<evidence type="ECO:0000256" key="6">
    <source>
        <dbReference type="ARBA" id="ARBA00022908"/>
    </source>
</evidence>
<feature type="domain" description="Tyr recombinase" evidence="11">
    <location>
        <begin position="111"/>
        <end position="298"/>
    </location>
</feature>
<organism evidence="13 14">
    <name type="scientific">Lancefieldella parvula (strain ATCC 33793 / DSM 20469 / CCUG 32760 / JCM 10300 / KCTC 3663 / VPI 0546 / 1246)</name>
    <name type="common">Atopobium parvulum</name>
    <dbReference type="NCBI Taxonomy" id="521095"/>
    <lineage>
        <taxon>Bacteria</taxon>
        <taxon>Bacillati</taxon>
        <taxon>Actinomycetota</taxon>
        <taxon>Coriobacteriia</taxon>
        <taxon>Coriobacteriales</taxon>
        <taxon>Atopobiaceae</taxon>
        <taxon>Lancefieldella</taxon>
    </lineage>
</organism>
<dbReference type="InterPro" id="IPR011932">
    <property type="entry name" value="Recomb_XerD"/>
</dbReference>
<evidence type="ECO:0000256" key="9">
    <source>
        <dbReference type="ARBA" id="ARBA00023306"/>
    </source>
</evidence>
<dbReference type="GO" id="GO:0006313">
    <property type="term" value="P:DNA transposition"/>
    <property type="evidence" value="ECO:0007669"/>
    <property type="project" value="UniProtKB-UniRule"/>
</dbReference>
<evidence type="ECO:0000256" key="2">
    <source>
        <dbReference type="ARBA" id="ARBA00010450"/>
    </source>
</evidence>
<dbReference type="GO" id="GO:0007059">
    <property type="term" value="P:chromosome segregation"/>
    <property type="evidence" value="ECO:0007669"/>
    <property type="project" value="UniProtKB-UniRule"/>
</dbReference>
<dbReference type="GO" id="GO:0009037">
    <property type="term" value="F:tyrosine-based site-specific recombinase activity"/>
    <property type="evidence" value="ECO:0007669"/>
    <property type="project" value="UniProtKB-UniRule"/>
</dbReference>
<feature type="active site" evidence="10">
    <location>
        <position position="253"/>
    </location>
</feature>
<dbReference type="InterPro" id="IPR044068">
    <property type="entry name" value="CB"/>
</dbReference>
<evidence type="ECO:0000313" key="13">
    <source>
        <dbReference type="EMBL" id="ACV51133.1"/>
    </source>
</evidence>
<dbReference type="InterPro" id="IPR011010">
    <property type="entry name" value="DNA_brk_join_enz"/>
</dbReference>
<reference evidence="13 14" key="1">
    <citation type="journal article" date="2009" name="Stand. Genomic Sci.">
        <title>Complete genome sequence of Atopobium parvulum type strain (IPP 1246).</title>
        <authorList>
            <person name="Copeland A."/>
            <person name="Sikorski J."/>
            <person name="Lapidus A."/>
            <person name="Nolan M."/>
            <person name="Del Rio T.G."/>
            <person name="Lucas S."/>
            <person name="Chen F."/>
            <person name="Tice H."/>
            <person name="Pitluck S."/>
            <person name="Cheng J.F."/>
            <person name="Pukall R."/>
            <person name="Chertkov O."/>
            <person name="Brettin T."/>
            <person name="Han C."/>
            <person name="Detter J.C."/>
            <person name="Kuske C."/>
            <person name="Bruce D."/>
            <person name="Goodwin L."/>
            <person name="Ivanova N."/>
            <person name="Mavromatis K."/>
            <person name="Mikhailova N."/>
            <person name="Chen A."/>
            <person name="Palaniappan K."/>
            <person name="Chain P."/>
            <person name="Rohde M."/>
            <person name="Goker M."/>
            <person name="Bristow J."/>
            <person name="Eisen J.A."/>
            <person name="Markowitz V."/>
            <person name="Hugenholtz P."/>
            <person name="Kyrpides N.C."/>
            <person name="Klenk H.P."/>
            <person name="Detter J.C."/>
        </authorList>
    </citation>
    <scope>NUCLEOTIDE SEQUENCE [LARGE SCALE GENOMIC DNA]</scope>
    <source>
        <strain evidence="14">ATCC 33793 / DSM 20469 / CCUG 32760 / JCM 10300 / KCTC 3663 / VPI 0546 / 1246</strain>
    </source>
</reference>
<gene>
    <name evidence="10" type="primary">xerC</name>
    <name evidence="13" type="ordered locus">Apar_0704</name>
</gene>
<dbReference type="InterPro" id="IPR050090">
    <property type="entry name" value="Tyrosine_recombinase_XerCD"/>
</dbReference>
<evidence type="ECO:0000256" key="3">
    <source>
        <dbReference type="ARBA" id="ARBA00022490"/>
    </source>
</evidence>
<dbReference type="PROSITE" id="PS51900">
    <property type="entry name" value="CB"/>
    <property type="match status" value="1"/>
</dbReference>
<dbReference type="RefSeq" id="WP_012808790.1">
    <property type="nucleotide sequence ID" value="NC_013203.1"/>
</dbReference>
<dbReference type="PROSITE" id="PS51898">
    <property type="entry name" value="TYR_RECOMBINASE"/>
    <property type="match status" value="1"/>
</dbReference>
<dbReference type="CDD" id="cd00798">
    <property type="entry name" value="INT_XerDC_C"/>
    <property type="match status" value="1"/>
</dbReference>
<dbReference type="STRING" id="521095.Apar_0704"/>
<dbReference type="GeneID" id="84806228"/>
<dbReference type="SUPFAM" id="SSF56349">
    <property type="entry name" value="DNA breaking-rejoining enzymes"/>
    <property type="match status" value="1"/>
</dbReference>
<feature type="active site" evidence="10">
    <location>
        <position position="276"/>
    </location>
</feature>
<evidence type="ECO:0000313" key="14">
    <source>
        <dbReference type="Proteomes" id="UP000000960"/>
    </source>
</evidence>
<dbReference type="PANTHER" id="PTHR30349">
    <property type="entry name" value="PHAGE INTEGRASE-RELATED"/>
    <property type="match status" value="1"/>
</dbReference>
<accession>C8WAJ5</accession>
<feature type="active site" evidence="10">
    <location>
        <position position="151"/>
    </location>
</feature>
<keyword evidence="9 10" id="KW-0131">Cell cycle</keyword>
<sequence length="305" mass="34452">MGISKVQSNQVEQFIEYLHKVRNLSENTLRSYQTDLLSFAQWCSRENVDLTQVDHKNLRLYLAYLKQAQYSAKTLNRHLSALRGFYKWMQREKLIATDPALALSNPRAPRNLPHTMTDSDVNRLLESCDVSTAAGLRDRAFLEFLYATGARISEVATLRLEQVDLQNGTVRLFGKGSKERIVPLYESAIEWLKKYLRSSRPTLLLKDKTGRVHSALFISVRGNNMSADSLRKVFSSYLTAAGLDSSLSPHAMRHTYATELLGGGADLRIVQELLGHESLSTTQVYTHLSVDRLKEAAKAAHPRSK</sequence>